<dbReference type="Proteomes" id="UP000011529">
    <property type="component" value="Unassembled WGS sequence"/>
</dbReference>
<evidence type="ECO:0000313" key="2">
    <source>
        <dbReference type="Proteomes" id="UP000011529"/>
    </source>
</evidence>
<evidence type="ECO:0000313" key="1">
    <source>
        <dbReference type="EMBL" id="EMB14912.1"/>
    </source>
</evidence>
<keyword evidence="2" id="KW-1185">Reference proteome</keyword>
<sequence>MNLRPRIFATDSRGFLLATVDGIPHSDPSTKNDLHLIRIPADQ</sequence>
<gene>
    <name evidence="1" type="ORF">RE6C_04370</name>
</gene>
<organism evidence="1 2">
    <name type="scientific">Rhodopirellula europaea 6C</name>
    <dbReference type="NCBI Taxonomy" id="1263867"/>
    <lineage>
        <taxon>Bacteria</taxon>
        <taxon>Pseudomonadati</taxon>
        <taxon>Planctomycetota</taxon>
        <taxon>Planctomycetia</taxon>
        <taxon>Pirellulales</taxon>
        <taxon>Pirellulaceae</taxon>
        <taxon>Rhodopirellula</taxon>
    </lineage>
</organism>
<reference evidence="1" key="1">
    <citation type="submission" date="2012-11" db="EMBL/GenBank/DDBJ databases">
        <title>Permanent draft genomes of Rhodopirellula europaea strain SH398 and 6C.</title>
        <authorList>
            <person name="Richter M."/>
            <person name="Richter-Heitmann T."/>
            <person name="Frank C."/>
            <person name="Harder J."/>
            <person name="Glockner F.O."/>
        </authorList>
    </citation>
    <scope>NUCLEOTIDE SEQUENCE</scope>
    <source>
        <strain evidence="1">6C</strain>
    </source>
</reference>
<reference evidence="1" key="2">
    <citation type="journal article" date="2013" name="Mar. Genomics">
        <title>Expression of sulfatases in Rhodopirellula baltica and the diversity of sulfatases in the genus Rhodopirellula.</title>
        <authorList>
            <person name="Wegner C.E."/>
            <person name="Richter-Heitmann T."/>
            <person name="Klindworth A."/>
            <person name="Klockow C."/>
            <person name="Richter M."/>
            <person name="Achstetter T."/>
            <person name="Glockner F.O."/>
            <person name="Harder J."/>
        </authorList>
    </citation>
    <scope>NUCLEOTIDE SEQUENCE [LARGE SCALE GENOMIC DNA]</scope>
    <source>
        <strain evidence="1">6C</strain>
    </source>
</reference>
<proteinExistence type="predicted"/>
<protein>
    <submittedName>
        <fullName evidence="1">Uncharacterized protein</fullName>
    </submittedName>
</protein>
<dbReference type="EMBL" id="ANMO01000203">
    <property type="protein sequence ID" value="EMB14912.1"/>
    <property type="molecule type" value="Genomic_DNA"/>
</dbReference>
<name>M2AQB5_9BACT</name>
<comment type="caution">
    <text evidence="1">The sequence shown here is derived from an EMBL/GenBank/DDBJ whole genome shotgun (WGS) entry which is preliminary data.</text>
</comment>
<dbReference type="AlphaFoldDB" id="M2AQB5"/>
<accession>M2AQB5</accession>